<gene>
    <name evidence="13" type="ORF">PMAA_061670</name>
</gene>
<reference evidence="14" key="1">
    <citation type="journal article" date="2015" name="Genome Announc.">
        <title>Genome sequence of the AIDS-associated pathogen Penicillium marneffei (ATCC18224) and its near taxonomic relative Talaromyces stipitatus (ATCC10500).</title>
        <authorList>
            <person name="Nierman W.C."/>
            <person name="Fedorova-Abrams N.D."/>
            <person name="Andrianopoulos A."/>
        </authorList>
    </citation>
    <scope>NUCLEOTIDE SEQUENCE [LARGE SCALE GENOMIC DNA]</scope>
    <source>
        <strain evidence="14">ATCC 18224 / CBS 334.59 / QM 7333</strain>
    </source>
</reference>
<dbReference type="GO" id="GO:0006633">
    <property type="term" value="P:fatty acid biosynthetic process"/>
    <property type="evidence" value="ECO:0007669"/>
    <property type="project" value="InterPro"/>
</dbReference>
<dbReference type="Gene3D" id="3.90.180.10">
    <property type="entry name" value="Medium-chain alcohol dehydrogenases, catalytic domain"/>
    <property type="match status" value="1"/>
</dbReference>
<dbReference type="InterPro" id="IPR016039">
    <property type="entry name" value="Thiolase-like"/>
</dbReference>
<dbReference type="InterPro" id="IPR009081">
    <property type="entry name" value="PP-bd_ACP"/>
</dbReference>
<dbReference type="InterPro" id="IPR042104">
    <property type="entry name" value="PKS_dehydratase_sf"/>
</dbReference>
<dbReference type="GO" id="GO:1901336">
    <property type="term" value="P:lactone biosynthetic process"/>
    <property type="evidence" value="ECO:0007669"/>
    <property type="project" value="UniProtKB-ARBA"/>
</dbReference>
<dbReference type="SUPFAM" id="SSF53901">
    <property type="entry name" value="Thiolase-like"/>
    <property type="match status" value="1"/>
</dbReference>
<dbReference type="InterPro" id="IPR032821">
    <property type="entry name" value="PKS_assoc"/>
</dbReference>
<evidence type="ECO:0000256" key="9">
    <source>
        <dbReference type="PROSITE-ProRule" id="PRU01363"/>
    </source>
</evidence>
<dbReference type="InterPro" id="IPR013968">
    <property type="entry name" value="PKS_KR"/>
</dbReference>
<dbReference type="SUPFAM" id="SSF47336">
    <property type="entry name" value="ACP-like"/>
    <property type="match status" value="1"/>
</dbReference>
<evidence type="ECO:0000256" key="1">
    <source>
        <dbReference type="ARBA" id="ARBA00005179"/>
    </source>
</evidence>
<keyword evidence="14" id="KW-1185">Reference proteome</keyword>
<feature type="domain" description="PKS/mFAS DH" evidence="12">
    <location>
        <begin position="941"/>
        <end position="1257"/>
    </location>
</feature>
<keyword evidence="5" id="KW-0521">NADP</keyword>
<proteinExistence type="predicted"/>
<dbReference type="InterPro" id="IPR056501">
    <property type="entry name" value="NAD-bd_HRPKS_sdrA"/>
</dbReference>
<evidence type="ECO:0000259" key="12">
    <source>
        <dbReference type="PROSITE" id="PS52019"/>
    </source>
</evidence>
<dbReference type="InterPro" id="IPR036291">
    <property type="entry name" value="NAD(P)-bd_dom_sf"/>
</dbReference>
<dbReference type="Pfam" id="PF14765">
    <property type="entry name" value="PS-DH"/>
    <property type="match status" value="1"/>
</dbReference>
<dbReference type="SMART" id="SM00822">
    <property type="entry name" value="PKS_KR"/>
    <property type="match status" value="1"/>
</dbReference>
<evidence type="ECO:0000256" key="3">
    <source>
        <dbReference type="ARBA" id="ARBA00022553"/>
    </source>
</evidence>
<dbReference type="InterPro" id="IPR036736">
    <property type="entry name" value="ACP-like_sf"/>
</dbReference>
<dbReference type="PhylomeDB" id="B6QN84"/>
<sequence>MAQLREGQETVAITGLACRFPGGHNLESFWQFLCEGKSAWSEMDSSRFHADAFWSEEKRRNKSITGGAHFLKQDFASFDANFFGISATEAGSMDPQHRIMIEVAYEALETAGYTLEDLAGTRTGVFMGHFTSDWKDTMYRDADAAPQYSATGPLASSFANRISWLWNLRGPSFCVDTACSSSLVALHLACQSLHTRESDIAIVGGSNLLINPDMFLFLSGQNFLSPDGKCKPFDASANGYGRGDGFAAIILKRAGDAIAASDPVRAMIRGTGVNQDGHTKALFLPSADAQAELISEVYRSAGLDFRETMYAEAHGTGTQAGDAEEALALSRTLSAPGVRNQKLLLGSVKGNIGHTEAAAGIASVIKGVLMLEHGIIPPTINHINPNPKIDFDTYQLRVQTKLTPWPTDGVRRLSINACGYGGTNAHAVLEDAYHYLQSRGKITPHFTKEGLVHRLKSSSYNERAKPTPRLIPISAQDRDGLKRVKSSLANYVRLKTPNLDDLAYTISSKRSRLQWKTFVTADSLEELASSLEVEDSGTVEYLSSRKPRIGFIFTGQGAQWPGMGAQLMDFPVFRSSVEAADEYLRTQLSCKWSAVEELKRGKATSRVGDALYSQALCTILQVALIDMLNHWSIKPVAVAGHSSGEIGAAYCAGYLTREDAWKVAYERGIVSGSLKTIVPELQGAMMAVGTSPEKAESFIERACQNGEVGVACVNSPSSVTLSGDAESIDKLETMFSEAGIFARKLRVDTAYHSHHMHRVARDYLERIADIRPITQSLRDITMHSSVIPGIVSPGELGAGYWVRNLISPVQFAQAVQNLVRPMVDGKHSTENAVDVLVEIGPHPALQGPSTQSLKGIGVTNMDYLSTLVRNANGIDLAISLAGNLVARGSPVDLVQVNAQDSSTYNPHLLVDLPAYPWSHTRRFWTESRMARGYRLREGSHKRLLGSRMSAVAAEEHVWRGHIRLSEEPWVSDHKIHGSILYPAAGFLAMAIEAALESADTTRQVTGLYLREIQFVAAMIVAPDSDGVEYTIILRPHLSGTRGTTSAWMEFSVASSPDGSSLTQNCLGLIQVKYDVSNQREDVTRELRLKDEKTVEQYQDAVSVCKVVRHTKDFYTKLDSLGLNYGEAFRNVTELHSRMGQSLGTVTIPDAGLNPNKRQRRPHVVHPTTLDAVFHLAFAATTANELRQPMVPRFLAELFVAVDMPFTAHAQLKGFSTSAKHGLKELRADINILDETQTRPVLTVTGLTCAEVVGPTSLKPINVSKKLCSKIVWRPAVDILTPEEINRAITSASCKDKIDANAEMQIAEYIKLLHHINPQLSILEFAQSESLWASLELDDIIDTAEYTVLCDTEHAADAVRETLPDRGVTCRASKIDEGILDYEKGRSDIIIASTMTVTSPQTDEKVKPLLKPGGKLCLLGDVKNTRTIEERLHSVGFSTLVSNKTASTKSYLILESPKEAGINGDKFSSDDEVMIIQVPQPSRAVQEVAMQFSIELAGMGYTTKLHTWGIDSISNIRRKPCVSLLELEKPILQDLEEVNFEGIKKLILDAGSVLWVVGVDAAAGAMINGLMRVVRNEVPGINLRTVNSPFSSASDSLIAAKRLAGLLARVFVSESTDNEFCIQDDVVKVSRIIEDLVINDELNRVSNDSKETDVVYRKALKDVPGPVKLAIGQMGILDSLRFEHDPLASTELKDDEIEVQVKATSLNFREVMVVMGQIPDTLLGFDAAGVVKRVGSSVDKFKVGDRVVMCEHGAHRTIHRAKASFCAHIPARLSFEQAASVPTVQATAWYGLVSLARVHRGQSILIHAAAGGVGQSAIQVAQHFGLEVFVTVGSKAKRELVRNEYGIPDDHIFNSRDLSFADGIRRMTGGKGVDVVLNSLTGEALRETWHCIAPFGYFIEIGLKDIQANTRIDMAPFARNVTFSFFNLNLIAREQPELFAAIIENTFDFLERGITRPVTPVITYSIGDIEGAFRLMQTGKHVGKISISYEDDAVVPVVRSTSHPQSLKLDSNASYVLVGGLGGLGRSLASLLVENGARKLCFLSRSGAKTLEAQRLMQELSASGVQALALECDVSVAVSLREALAKCVKDLGPVNGVIQCAMVLRDTLFTNMTYMQWVECTRPKVQGTWNLHVELPDVNFFIVLSSFAGIFGNRGQSNYAAAGAFQDALAHLRRSQNKKGLSLDLGIMRDIGVLAENGITESLREWEEPYGIRESEFSQFLKLAIAGDIAGTLDAQVVTGLATGGSVVSNNITEPFYLSDAKFAIMARMGLREQQQNSTMRANSVTDSVGGLVAKSTSVAEAAEHVKTALIQRVAKMLQTQTSEIDTSRPLHSYGIDSLVAIEVVNWAFKELKATLTVFDIMAAVPIMTTAAKMAAGSAWLSKEVAAAS</sequence>
<keyword evidence="8" id="KW-0012">Acyltransferase</keyword>
<dbReference type="PROSITE" id="PS00606">
    <property type="entry name" value="KS3_1"/>
    <property type="match status" value="1"/>
</dbReference>
<protein>
    <submittedName>
        <fullName evidence="13">Polyketide synthase, putative</fullName>
    </submittedName>
</protein>
<dbReference type="InterPro" id="IPR020843">
    <property type="entry name" value="ER"/>
</dbReference>
<dbReference type="InterPro" id="IPR020841">
    <property type="entry name" value="PKS_Beta-ketoAc_synthase_dom"/>
</dbReference>
<dbReference type="VEuPathDB" id="FungiDB:PMAA_061670"/>
<evidence type="ECO:0000259" key="11">
    <source>
        <dbReference type="PROSITE" id="PS52004"/>
    </source>
</evidence>
<dbReference type="PROSITE" id="PS52019">
    <property type="entry name" value="PKS_MFAS_DH"/>
    <property type="match status" value="1"/>
</dbReference>
<dbReference type="InterPro" id="IPR016035">
    <property type="entry name" value="Acyl_Trfase/lysoPLipase"/>
</dbReference>
<evidence type="ECO:0000256" key="5">
    <source>
        <dbReference type="ARBA" id="ARBA00022857"/>
    </source>
</evidence>
<dbReference type="PROSITE" id="PS50075">
    <property type="entry name" value="CARRIER"/>
    <property type="match status" value="1"/>
</dbReference>
<dbReference type="SUPFAM" id="SSF55048">
    <property type="entry name" value="Probable ACP-binding domain of malonyl-CoA ACP transacylase"/>
    <property type="match status" value="1"/>
</dbReference>
<dbReference type="InterPro" id="IPR014043">
    <property type="entry name" value="Acyl_transferase_dom"/>
</dbReference>
<dbReference type="InterPro" id="IPR013149">
    <property type="entry name" value="ADH-like_C"/>
</dbReference>
<dbReference type="Pfam" id="PF16197">
    <property type="entry name" value="KAsynt_C_assoc"/>
    <property type="match status" value="1"/>
</dbReference>
<feature type="region of interest" description="N-terminal hotdog fold" evidence="9">
    <location>
        <begin position="941"/>
        <end position="1076"/>
    </location>
</feature>
<feature type="active site" description="Proton donor; for dehydratase activity" evidence="9">
    <location>
        <position position="1170"/>
    </location>
</feature>
<keyword evidence="4" id="KW-0808">Transferase</keyword>
<dbReference type="CDD" id="cd05195">
    <property type="entry name" value="enoyl_red"/>
    <property type="match status" value="1"/>
</dbReference>
<dbReference type="InterPro" id="IPR020806">
    <property type="entry name" value="PKS_PP-bd"/>
</dbReference>
<dbReference type="OrthoDB" id="329835at2759"/>
<keyword evidence="7" id="KW-0511">Multifunctional enzyme</keyword>
<evidence type="ECO:0000256" key="2">
    <source>
        <dbReference type="ARBA" id="ARBA00022450"/>
    </source>
</evidence>
<comment type="pathway">
    <text evidence="1">Secondary metabolite biosynthesis.</text>
</comment>
<dbReference type="InterPro" id="IPR013154">
    <property type="entry name" value="ADH-like_N"/>
</dbReference>
<dbReference type="PROSITE" id="PS52004">
    <property type="entry name" value="KS3_2"/>
    <property type="match status" value="1"/>
</dbReference>
<dbReference type="CDD" id="cd00833">
    <property type="entry name" value="PKS"/>
    <property type="match status" value="1"/>
</dbReference>
<dbReference type="GO" id="GO:0030639">
    <property type="term" value="P:polyketide biosynthetic process"/>
    <property type="evidence" value="ECO:0007669"/>
    <property type="project" value="UniProtKB-ARBA"/>
</dbReference>
<dbReference type="SMART" id="SM00825">
    <property type="entry name" value="PKS_KS"/>
    <property type="match status" value="1"/>
</dbReference>
<dbReference type="InterPro" id="IPR050091">
    <property type="entry name" value="PKS_NRPS_Biosynth_Enz"/>
</dbReference>
<dbReference type="InterPro" id="IPR049551">
    <property type="entry name" value="PKS_DH_C"/>
</dbReference>
<dbReference type="InterPro" id="IPR011032">
    <property type="entry name" value="GroES-like_sf"/>
</dbReference>
<dbReference type="InterPro" id="IPR001227">
    <property type="entry name" value="Ac_transferase_dom_sf"/>
</dbReference>
<dbReference type="Pfam" id="PF08240">
    <property type="entry name" value="ADH_N"/>
    <property type="match status" value="1"/>
</dbReference>
<dbReference type="InterPro" id="IPR049900">
    <property type="entry name" value="PKS_mFAS_DH"/>
</dbReference>
<dbReference type="Gene3D" id="1.10.1200.10">
    <property type="entry name" value="ACP-like"/>
    <property type="match status" value="1"/>
</dbReference>
<keyword evidence="2" id="KW-0596">Phosphopantetheine</keyword>
<dbReference type="GO" id="GO:0004312">
    <property type="term" value="F:fatty acid synthase activity"/>
    <property type="evidence" value="ECO:0007669"/>
    <property type="project" value="TreeGrafter"/>
</dbReference>
<name>B6QN84_TALMQ</name>
<evidence type="ECO:0000259" key="10">
    <source>
        <dbReference type="PROSITE" id="PS50075"/>
    </source>
</evidence>
<evidence type="ECO:0000256" key="8">
    <source>
        <dbReference type="ARBA" id="ARBA00023315"/>
    </source>
</evidence>
<dbReference type="InterPro" id="IPR049552">
    <property type="entry name" value="PKS_DH_N"/>
</dbReference>
<dbReference type="Proteomes" id="UP000001294">
    <property type="component" value="Unassembled WGS sequence"/>
</dbReference>
<dbReference type="Pfam" id="PF00107">
    <property type="entry name" value="ADH_zinc_N"/>
    <property type="match status" value="1"/>
</dbReference>
<dbReference type="InterPro" id="IPR014030">
    <property type="entry name" value="Ketoacyl_synth_N"/>
</dbReference>
<dbReference type="Pfam" id="PF00698">
    <property type="entry name" value="Acyl_transf_1"/>
    <property type="match status" value="1"/>
</dbReference>
<dbReference type="Pfam" id="PF00109">
    <property type="entry name" value="ketoacyl-synt"/>
    <property type="match status" value="1"/>
</dbReference>
<dbReference type="GO" id="GO:0031177">
    <property type="term" value="F:phosphopantetheine binding"/>
    <property type="evidence" value="ECO:0007669"/>
    <property type="project" value="InterPro"/>
</dbReference>
<feature type="active site" description="Proton acceptor; for dehydratase activity" evidence="9">
    <location>
        <position position="973"/>
    </location>
</feature>
<dbReference type="InterPro" id="IPR057326">
    <property type="entry name" value="KR_dom"/>
</dbReference>
<feature type="domain" description="Ketosynthase family 3 (KS3)" evidence="11">
    <location>
        <begin position="8"/>
        <end position="431"/>
    </location>
</feature>
<dbReference type="STRING" id="441960.B6QN84"/>
<dbReference type="SUPFAM" id="SSF51735">
    <property type="entry name" value="NAD(P)-binding Rossmann-fold domains"/>
    <property type="match status" value="2"/>
</dbReference>
<dbReference type="PROSITE" id="PS00012">
    <property type="entry name" value="PHOSPHOPANTETHEINE"/>
    <property type="match status" value="1"/>
</dbReference>
<dbReference type="PANTHER" id="PTHR43775:SF29">
    <property type="entry name" value="ASPERFURANONE POLYKETIDE SYNTHASE AFOG-RELATED"/>
    <property type="match status" value="1"/>
</dbReference>
<dbReference type="HOGENOM" id="CLU_000022_31_0_1"/>
<dbReference type="FunFam" id="3.40.50.720:FF:000209">
    <property type="entry name" value="Polyketide synthase Pks12"/>
    <property type="match status" value="1"/>
</dbReference>
<evidence type="ECO:0000313" key="14">
    <source>
        <dbReference type="Proteomes" id="UP000001294"/>
    </source>
</evidence>
<dbReference type="Pfam" id="PF02801">
    <property type="entry name" value="Ketoacyl-synt_C"/>
    <property type="match status" value="1"/>
</dbReference>
<dbReference type="PANTHER" id="PTHR43775">
    <property type="entry name" value="FATTY ACID SYNTHASE"/>
    <property type="match status" value="1"/>
</dbReference>
<accession>B6QN84</accession>
<dbReference type="InterPro" id="IPR020807">
    <property type="entry name" value="PKS_DH"/>
</dbReference>
<evidence type="ECO:0000256" key="7">
    <source>
        <dbReference type="ARBA" id="ARBA00023268"/>
    </source>
</evidence>
<organism evidence="13 14">
    <name type="scientific">Talaromyces marneffei (strain ATCC 18224 / CBS 334.59 / QM 7333)</name>
    <name type="common">Penicillium marneffei</name>
    <dbReference type="NCBI Taxonomy" id="441960"/>
    <lineage>
        <taxon>Eukaryota</taxon>
        <taxon>Fungi</taxon>
        <taxon>Dikarya</taxon>
        <taxon>Ascomycota</taxon>
        <taxon>Pezizomycotina</taxon>
        <taxon>Eurotiomycetes</taxon>
        <taxon>Eurotiomycetidae</taxon>
        <taxon>Eurotiales</taxon>
        <taxon>Trichocomaceae</taxon>
        <taxon>Talaromyces</taxon>
        <taxon>Talaromyces sect. Talaromyces</taxon>
    </lineage>
</organism>
<dbReference type="Gene3D" id="3.10.129.110">
    <property type="entry name" value="Polyketide synthase dehydratase"/>
    <property type="match status" value="1"/>
</dbReference>
<dbReference type="InterPro" id="IPR018201">
    <property type="entry name" value="Ketoacyl_synth_AS"/>
</dbReference>
<dbReference type="Gene3D" id="3.40.47.10">
    <property type="match status" value="1"/>
</dbReference>
<keyword evidence="3" id="KW-0597">Phosphoprotein</keyword>
<dbReference type="Pfam" id="PF21089">
    <property type="entry name" value="PKS_DH_N"/>
    <property type="match status" value="1"/>
</dbReference>
<evidence type="ECO:0000256" key="4">
    <source>
        <dbReference type="ARBA" id="ARBA00022679"/>
    </source>
</evidence>
<dbReference type="EMBL" id="DS995903">
    <property type="protein sequence ID" value="EEA22389.1"/>
    <property type="molecule type" value="Genomic_DNA"/>
</dbReference>
<evidence type="ECO:0000313" key="13">
    <source>
        <dbReference type="EMBL" id="EEA22389.1"/>
    </source>
</evidence>
<dbReference type="InterPro" id="IPR006162">
    <property type="entry name" value="Ppantetheine_attach_site"/>
</dbReference>
<dbReference type="Pfam" id="PF08659">
    <property type="entry name" value="KR"/>
    <property type="match status" value="1"/>
</dbReference>
<dbReference type="SUPFAM" id="SSF50129">
    <property type="entry name" value="GroES-like"/>
    <property type="match status" value="1"/>
</dbReference>
<dbReference type="InterPro" id="IPR014031">
    <property type="entry name" value="Ketoacyl_synth_C"/>
</dbReference>
<dbReference type="SUPFAM" id="SSF52151">
    <property type="entry name" value="FabD/lysophospholipase-like"/>
    <property type="match status" value="1"/>
</dbReference>
<dbReference type="GO" id="GO:0016491">
    <property type="term" value="F:oxidoreductase activity"/>
    <property type="evidence" value="ECO:0007669"/>
    <property type="project" value="UniProtKB-KW"/>
</dbReference>
<feature type="domain" description="Carrier" evidence="10">
    <location>
        <begin position="2300"/>
        <end position="2377"/>
    </location>
</feature>
<dbReference type="Pfam" id="PF23297">
    <property type="entry name" value="ACP_SdgA_C"/>
    <property type="match status" value="1"/>
</dbReference>
<dbReference type="GO" id="GO:0004315">
    <property type="term" value="F:3-oxoacyl-[acyl-carrier-protein] synthase activity"/>
    <property type="evidence" value="ECO:0007669"/>
    <property type="project" value="InterPro"/>
</dbReference>
<dbReference type="SMART" id="SM00823">
    <property type="entry name" value="PKS_PP"/>
    <property type="match status" value="1"/>
</dbReference>
<feature type="region of interest" description="C-terminal hotdog fold" evidence="9">
    <location>
        <begin position="1102"/>
        <end position="1257"/>
    </location>
</feature>
<dbReference type="SMART" id="SM00829">
    <property type="entry name" value="PKS_ER"/>
    <property type="match status" value="1"/>
</dbReference>
<dbReference type="Gene3D" id="3.40.50.720">
    <property type="entry name" value="NAD(P)-binding Rossmann-like Domain"/>
    <property type="match status" value="2"/>
</dbReference>
<dbReference type="Pfam" id="PF23114">
    <property type="entry name" value="NAD-bd_HRPKS_sdrA"/>
    <property type="match status" value="1"/>
</dbReference>
<evidence type="ECO:0000256" key="6">
    <source>
        <dbReference type="ARBA" id="ARBA00023002"/>
    </source>
</evidence>
<dbReference type="Gene3D" id="3.40.366.10">
    <property type="entry name" value="Malonyl-Coenzyme A Acyl Carrier Protein, domain 2"/>
    <property type="match status" value="1"/>
</dbReference>
<dbReference type="SMART" id="SM00826">
    <property type="entry name" value="PKS_DH"/>
    <property type="match status" value="1"/>
</dbReference>
<keyword evidence="6" id="KW-0560">Oxidoreductase</keyword>
<dbReference type="SMART" id="SM00827">
    <property type="entry name" value="PKS_AT"/>
    <property type="match status" value="1"/>
</dbReference>
<dbReference type="InterPro" id="IPR016036">
    <property type="entry name" value="Malonyl_transacylase_ACP-bd"/>
</dbReference>